<sequence length="274" mass="32112">MKRKRKRGIKPTGKVTTEFFSYDSAIIIAMATVLGYLVAYRFQMGQFSYYGIDDALFGQIYLNHIIIAVTAVTGFLIAVYIVQVALQWFYKQLSPFWEAVARNLIPSIIIYIATGIIFEFELFYYFVFLLILYRFIMPFFSRDTISYQETLLRQIKKEGTFKELFQALIPESIQKRQLEKRLLYVLLIFILLPQLASFIGNQSIHWKNDYLVFYQEDELHIVLTSTDSTLIAAPYNEEENTYQPSYLVVSFNNYQDSPYTFIPHQVPFALEQAP</sequence>
<dbReference type="GO" id="GO:0016301">
    <property type="term" value="F:kinase activity"/>
    <property type="evidence" value="ECO:0007669"/>
    <property type="project" value="UniProtKB-KW"/>
</dbReference>
<keyword evidence="2" id="KW-0808">Transferase</keyword>
<dbReference type="EMBL" id="JAFBCV010000015">
    <property type="protein sequence ID" value="MBM7840570.1"/>
    <property type="molecule type" value="Genomic_DNA"/>
</dbReference>
<keyword evidence="1" id="KW-0472">Membrane</keyword>
<organism evidence="2 3">
    <name type="scientific">Shouchella xiaoxiensis</name>
    <dbReference type="NCBI Taxonomy" id="766895"/>
    <lineage>
        <taxon>Bacteria</taxon>
        <taxon>Bacillati</taxon>
        <taxon>Bacillota</taxon>
        <taxon>Bacilli</taxon>
        <taxon>Bacillales</taxon>
        <taxon>Bacillaceae</taxon>
        <taxon>Shouchella</taxon>
    </lineage>
</organism>
<feature type="transmembrane region" description="Helical" evidence="1">
    <location>
        <begin position="20"/>
        <end position="40"/>
    </location>
</feature>
<dbReference type="Proteomes" id="UP001179280">
    <property type="component" value="Unassembled WGS sequence"/>
</dbReference>
<feature type="transmembrane region" description="Helical" evidence="1">
    <location>
        <begin position="123"/>
        <end position="140"/>
    </location>
</feature>
<protein>
    <submittedName>
        <fullName evidence="2">Signal transduction histidine kinase</fullName>
    </submittedName>
</protein>
<evidence type="ECO:0000313" key="3">
    <source>
        <dbReference type="Proteomes" id="UP001179280"/>
    </source>
</evidence>
<feature type="transmembrane region" description="Helical" evidence="1">
    <location>
        <begin position="100"/>
        <end position="117"/>
    </location>
</feature>
<evidence type="ECO:0000256" key="1">
    <source>
        <dbReference type="SAM" id="Phobius"/>
    </source>
</evidence>
<proteinExistence type="predicted"/>
<keyword evidence="1" id="KW-0812">Transmembrane</keyword>
<evidence type="ECO:0000313" key="2">
    <source>
        <dbReference type="EMBL" id="MBM7840570.1"/>
    </source>
</evidence>
<keyword evidence="2" id="KW-0418">Kinase</keyword>
<reference evidence="2" key="1">
    <citation type="submission" date="2021-01" db="EMBL/GenBank/DDBJ databases">
        <title>Genomic Encyclopedia of Type Strains, Phase IV (KMG-IV): sequencing the most valuable type-strain genomes for metagenomic binning, comparative biology and taxonomic classification.</title>
        <authorList>
            <person name="Goeker M."/>
        </authorList>
    </citation>
    <scope>NUCLEOTIDE SEQUENCE</scope>
    <source>
        <strain evidence="2">DSM 21943</strain>
    </source>
</reference>
<name>A0ABS2T0N1_9BACI</name>
<gene>
    <name evidence="2" type="ORF">JOC54_003863</name>
</gene>
<keyword evidence="1" id="KW-1133">Transmembrane helix</keyword>
<accession>A0ABS2T0N1</accession>
<feature type="transmembrane region" description="Helical" evidence="1">
    <location>
        <begin position="60"/>
        <end position="88"/>
    </location>
</feature>
<comment type="caution">
    <text evidence="2">The sequence shown here is derived from an EMBL/GenBank/DDBJ whole genome shotgun (WGS) entry which is preliminary data.</text>
</comment>
<feature type="transmembrane region" description="Helical" evidence="1">
    <location>
        <begin position="182"/>
        <end position="200"/>
    </location>
</feature>
<dbReference type="RefSeq" id="WP_204468238.1">
    <property type="nucleotide sequence ID" value="NZ_JAFBCV010000015.1"/>
</dbReference>
<keyword evidence="3" id="KW-1185">Reference proteome</keyword>